<dbReference type="PANTHER" id="PTHR14087:SF7">
    <property type="entry name" value="THYMOCYTE NUCLEAR PROTEIN 1"/>
    <property type="match status" value="1"/>
</dbReference>
<protein>
    <submittedName>
        <fullName evidence="1">EVE domain-containing protein</fullName>
    </submittedName>
</protein>
<dbReference type="AlphaFoldDB" id="A0A0C1Y5U6"/>
<gene>
    <name evidence="1" type="ORF">QQ91_017320</name>
</gene>
<dbReference type="CDD" id="cd21133">
    <property type="entry name" value="EVE"/>
    <property type="match status" value="1"/>
</dbReference>
<dbReference type="SUPFAM" id="SSF88697">
    <property type="entry name" value="PUA domain-like"/>
    <property type="match status" value="1"/>
</dbReference>
<reference evidence="1" key="2">
    <citation type="journal article" date="2015" name="Genome Announc.">
        <title>Draft Genome Sequence of Filamentous Marine Cyanobacterium Lyngbya confervoides Strain BDU141951.</title>
        <authorList>
            <person name="Chandrababunaidu M.M."/>
            <person name="Sen D."/>
            <person name="Tripathy S."/>
        </authorList>
    </citation>
    <scope>NUCLEOTIDE SEQUENCE</scope>
    <source>
        <strain evidence="1">BDU141951</strain>
    </source>
</reference>
<comment type="caution">
    <text evidence="1">The sequence shown here is derived from an EMBL/GenBank/DDBJ whole genome shotgun (WGS) entry which is preliminary data.</text>
</comment>
<organism evidence="1">
    <name type="scientific">Lyngbya confervoides BDU141951</name>
    <dbReference type="NCBI Taxonomy" id="1574623"/>
    <lineage>
        <taxon>Bacteria</taxon>
        <taxon>Bacillati</taxon>
        <taxon>Cyanobacteriota</taxon>
        <taxon>Cyanophyceae</taxon>
        <taxon>Oscillatoriophycideae</taxon>
        <taxon>Oscillatoriales</taxon>
        <taxon>Microcoleaceae</taxon>
        <taxon>Lyngbya</taxon>
    </lineage>
</organism>
<dbReference type="InterPro" id="IPR002740">
    <property type="entry name" value="EVE_domain"/>
</dbReference>
<evidence type="ECO:0000313" key="1">
    <source>
        <dbReference type="EMBL" id="NEV68862.1"/>
    </source>
</evidence>
<dbReference type="EMBL" id="JTHE02000003">
    <property type="protein sequence ID" value="NEV68862.1"/>
    <property type="molecule type" value="Genomic_DNA"/>
</dbReference>
<proteinExistence type="predicted"/>
<dbReference type="Pfam" id="PF01878">
    <property type="entry name" value="EVE"/>
    <property type="match status" value="1"/>
</dbReference>
<reference evidence="1" key="3">
    <citation type="submission" date="2020-02" db="EMBL/GenBank/DDBJ databases">
        <authorList>
            <person name="Sarangi A.N."/>
            <person name="Ghosh S."/>
            <person name="Mukherjee M."/>
            <person name="Tripathy S."/>
        </authorList>
    </citation>
    <scope>NUCLEOTIDE SEQUENCE</scope>
    <source>
        <strain evidence="1">BDU141951</strain>
    </source>
</reference>
<dbReference type="InterPro" id="IPR047197">
    <property type="entry name" value="THYN1-like_EVE"/>
</dbReference>
<sequence>MRYWLMKSEPDVYSIADLANDPTEIWDGVRNYQARNFLREMQVDDLAFFYHSNTKPPGIVGLMKIIEADIVDPTQFDESSKYYDPKSQPEEPRWRTVKVGYVETFAEQITLDTLKATFSPEELLVVKRGNRLSVMPVDEAVAEKLLEMGRSA</sequence>
<dbReference type="InterPro" id="IPR015947">
    <property type="entry name" value="PUA-like_sf"/>
</dbReference>
<accession>A0A0C1Y5U6</accession>
<name>A0A0C1Y5U6_9CYAN</name>
<dbReference type="InterPro" id="IPR052181">
    <property type="entry name" value="5hmC_binding"/>
</dbReference>
<reference evidence="1" key="1">
    <citation type="submission" date="2014-11" db="EMBL/GenBank/DDBJ databases">
        <authorList>
            <person name="Malar M.C."/>
            <person name="Sen D."/>
            <person name="Tripathy S."/>
        </authorList>
    </citation>
    <scope>NUCLEOTIDE SEQUENCE</scope>
    <source>
        <strain evidence="1">BDU141951</strain>
    </source>
</reference>
<dbReference type="Gene3D" id="3.10.590.10">
    <property type="entry name" value="ph1033 like domains"/>
    <property type="match status" value="1"/>
</dbReference>
<dbReference type="PANTHER" id="PTHR14087">
    <property type="entry name" value="THYMOCYTE NUCLEAR PROTEIN 1"/>
    <property type="match status" value="1"/>
</dbReference>